<evidence type="ECO:0000256" key="6">
    <source>
        <dbReference type="SAM" id="Phobius"/>
    </source>
</evidence>
<feature type="transmembrane region" description="Helical" evidence="6">
    <location>
        <begin position="227"/>
        <end position="253"/>
    </location>
</feature>
<feature type="transmembrane region" description="Helical" evidence="6">
    <location>
        <begin position="159"/>
        <end position="176"/>
    </location>
</feature>
<organism evidence="7 8">
    <name type="scientific">Arsenophonus nasoniae</name>
    <name type="common">son-killer infecting Nasonia vitripennis</name>
    <dbReference type="NCBI Taxonomy" id="638"/>
    <lineage>
        <taxon>Bacteria</taxon>
        <taxon>Pseudomonadati</taxon>
        <taxon>Pseudomonadota</taxon>
        <taxon>Gammaproteobacteria</taxon>
        <taxon>Enterobacterales</taxon>
        <taxon>Morganellaceae</taxon>
        <taxon>Arsenophonus</taxon>
    </lineage>
</organism>
<sequence>MSNDDSYSLYRVPQNARLSFFNVTLIRIGQMTSLSQFMLGAMLGHSMTFEQAMIATLCGTLILEFLSLGLGIAGAREGLSISLLSRWTGFGRLGSAIIGSVIAISLLGWFGIQNSILAKAINYSSNNWLGFNLAAIISGLTLTALVAFGVKALNWTAKISVPLFCVVVAWIFFLLVKDHNISNLITTIPSGTAISIAAGITAVAGGCMTSAFSTPDISRYCQSGKHVFWMTLISILIGEFIVNGISILIAHALDTDDVVTIMGQTAGWIGLLSVILSALKINDLNLYSSSLGIANAIEGVIGKKLSYSYLTIMLGILGTTLSVLGMLDRFVDFLVFLGVLFPPIIGVILIDYYMLKTSRKILDKTREKGLLPDDTSTPLIGWTAILACVIGSFVGATVELGIPSLNSLLVASIIYWVVSIFNKGSPQKT</sequence>
<feature type="transmembrane region" description="Helical" evidence="6">
    <location>
        <begin position="376"/>
        <end position="396"/>
    </location>
</feature>
<evidence type="ECO:0000313" key="7">
    <source>
        <dbReference type="EMBL" id="WGM03390.1"/>
    </source>
</evidence>
<dbReference type="CDD" id="cd11484">
    <property type="entry name" value="SLC-NCS1sbd_CobB-like"/>
    <property type="match status" value="1"/>
</dbReference>
<feature type="transmembrane region" description="Helical" evidence="6">
    <location>
        <begin position="333"/>
        <end position="355"/>
    </location>
</feature>
<feature type="transmembrane region" description="Helical" evidence="6">
    <location>
        <begin position="307"/>
        <end position="327"/>
    </location>
</feature>
<dbReference type="EMBL" id="CP123506">
    <property type="protein sequence ID" value="WGM03390.1"/>
    <property type="molecule type" value="Genomic_DNA"/>
</dbReference>
<protein>
    <submittedName>
        <fullName evidence="7">Cytosine permease</fullName>
    </submittedName>
</protein>
<feature type="transmembrane region" description="Helical" evidence="6">
    <location>
        <begin position="93"/>
        <end position="112"/>
    </location>
</feature>
<feature type="transmembrane region" description="Helical" evidence="6">
    <location>
        <begin position="133"/>
        <end position="153"/>
    </location>
</feature>
<accession>A0AA95GV35</accession>
<keyword evidence="3 6" id="KW-0812">Transmembrane</keyword>
<proteinExistence type="inferred from homology"/>
<evidence type="ECO:0000256" key="2">
    <source>
        <dbReference type="ARBA" id="ARBA00008974"/>
    </source>
</evidence>
<evidence type="ECO:0000256" key="4">
    <source>
        <dbReference type="ARBA" id="ARBA00022989"/>
    </source>
</evidence>
<feature type="transmembrane region" description="Helical" evidence="6">
    <location>
        <begin position="259"/>
        <end position="279"/>
    </location>
</feature>
<geneLocation type="plasmid" evidence="7 8">
    <name>paPv2</name>
</geneLocation>
<dbReference type="Proteomes" id="UP001177595">
    <property type="component" value="Plasmid paPv2"/>
</dbReference>
<dbReference type="AlphaFoldDB" id="A0AA95GV35"/>
<feature type="transmembrane region" description="Helical" evidence="6">
    <location>
        <begin position="402"/>
        <end position="421"/>
    </location>
</feature>
<evidence type="ECO:0000256" key="1">
    <source>
        <dbReference type="ARBA" id="ARBA00004141"/>
    </source>
</evidence>
<gene>
    <name evidence="7" type="ORF">QE210_18530</name>
</gene>
<keyword evidence="5 6" id="KW-0472">Membrane</keyword>
<comment type="similarity">
    <text evidence="2">Belongs to the purine-cytosine permease (2.A.39) family.</text>
</comment>
<reference evidence="7" key="1">
    <citation type="submission" date="2023-04" db="EMBL/GenBank/DDBJ databases">
        <title>Genome dynamics across the evolutionary transition to endosymbiosis.</title>
        <authorList>
            <person name="Siozios S."/>
            <person name="Nadal-Jimenez P."/>
            <person name="Azagi T."/>
            <person name="Sprong H."/>
            <person name="Frost C.L."/>
            <person name="Parratt S.R."/>
            <person name="Taylor G."/>
            <person name="Brettell L."/>
            <person name="Lew K.C."/>
            <person name="Croft L."/>
            <person name="King K.C."/>
            <person name="Brockhurst M.A."/>
            <person name="Hypsa V."/>
            <person name="Novakova E."/>
            <person name="Darby A.C."/>
            <person name="Hurst G.D.D."/>
        </authorList>
    </citation>
    <scope>NUCLEOTIDE SEQUENCE</scope>
    <source>
        <strain evidence="7">APv</strain>
        <plasmid evidence="7">paPv2</plasmid>
    </source>
</reference>
<dbReference type="RefSeq" id="WP_280626544.1">
    <property type="nucleotide sequence ID" value="NZ_CP123506.1"/>
</dbReference>
<keyword evidence="4 6" id="KW-1133">Transmembrane helix</keyword>
<evidence type="ECO:0000256" key="5">
    <source>
        <dbReference type="ARBA" id="ARBA00023136"/>
    </source>
</evidence>
<dbReference type="InterPro" id="IPR030191">
    <property type="entry name" value="CodB"/>
</dbReference>
<name>A0AA95GV35_9GAMM</name>
<keyword evidence="7" id="KW-0614">Plasmid</keyword>
<feature type="transmembrane region" description="Helical" evidence="6">
    <location>
        <begin position="20"/>
        <end position="40"/>
    </location>
</feature>
<dbReference type="Pfam" id="PF02133">
    <property type="entry name" value="Transp_cyt_pur"/>
    <property type="match status" value="1"/>
</dbReference>
<dbReference type="PANTHER" id="PTHR30569">
    <property type="entry name" value="CYTOSINE TRANSPORTER CODB"/>
    <property type="match status" value="1"/>
</dbReference>
<dbReference type="InterPro" id="IPR001248">
    <property type="entry name" value="Pur-cyt_permease"/>
</dbReference>
<dbReference type="GO" id="GO:0015209">
    <property type="term" value="F:cytosine transmembrane transporter activity"/>
    <property type="evidence" value="ECO:0007669"/>
    <property type="project" value="InterPro"/>
</dbReference>
<evidence type="ECO:0000256" key="3">
    <source>
        <dbReference type="ARBA" id="ARBA00022692"/>
    </source>
</evidence>
<dbReference type="GO" id="GO:0005886">
    <property type="term" value="C:plasma membrane"/>
    <property type="evidence" value="ECO:0007669"/>
    <property type="project" value="TreeGrafter"/>
</dbReference>
<evidence type="ECO:0000313" key="8">
    <source>
        <dbReference type="Proteomes" id="UP001177595"/>
    </source>
</evidence>
<comment type="subcellular location">
    <subcellularLocation>
        <location evidence="1">Membrane</location>
        <topology evidence="1">Multi-pass membrane protein</topology>
    </subcellularLocation>
</comment>
<feature type="transmembrane region" description="Helical" evidence="6">
    <location>
        <begin position="52"/>
        <end position="73"/>
    </location>
</feature>
<dbReference type="PANTHER" id="PTHR30569:SF0">
    <property type="entry name" value="CYTOSINE PERMEASE"/>
    <property type="match status" value="1"/>
</dbReference>
<dbReference type="Gene3D" id="1.10.4160.10">
    <property type="entry name" value="Hydantoin permease"/>
    <property type="match status" value="1"/>
</dbReference>